<feature type="chain" id="PRO_5043553109" evidence="1">
    <location>
        <begin position="33"/>
        <end position="1388"/>
    </location>
</feature>
<dbReference type="PANTHER" id="PTHR42678:SF36">
    <property type="entry name" value="C869.01-LIKE PROTEIN, PUTATIVE-RELATED"/>
    <property type="match status" value="1"/>
</dbReference>
<dbReference type="SUPFAM" id="SSF75304">
    <property type="entry name" value="Amidase signature (AS) enzymes"/>
    <property type="match status" value="3"/>
</dbReference>
<protein>
    <submittedName>
        <fullName evidence="3">Amidase</fullName>
    </submittedName>
</protein>
<proteinExistence type="predicted"/>
<keyword evidence="4" id="KW-1185">Reference proteome</keyword>
<evidence type="ECO:0000313" key="3">
    <source>
        <dbReference type="EMBL" id="KAK7860741.1"/>
    </source>
</evidence>
<evidence type="ECO:0000313" key="4">
    <source>
        <dbReference type="Proteomes" id="UP000237347"/>
    </source>
</evidence>
<evidence type="ECO:0000259" key="2">
    <source>
        <dbReference type="Pfam" id="PF01425"/>
    </source>
</evidence>
<comment type="caution">
    <text evidence="3">The sequence shown here is derived from an EMBL/GenBank/DDBJ whole genome shotgun (WGS) entry which is preliminary data.</text>
</comment>
<dbReference type="PANTHER" id="PTHR42678">
    <property type="entry name" value="AMIDASE"/>
    <property type="match status" value="1"/>
</dbReference>
<keyword evidence="1" id="KW-0732">Signal</keyword>
<name>A0AAW0MBQ4_QUESU</name>
<reference evidence="3 4" key="1">
    <citation type="journal article" date="2018" name="Sci. Data">
        <title>The draft genome sequence of cork oak.</title>
        <authorList>
            <person name="Ramos A.M."/>
            <person name="Usie A."/>
            <person name="Barbosa P."/>
            <person name="Barros P.M."/>
            <person name="Capote T."/>
            <person name="Chaves I."/>
            <person name="Simoes F."/>
            <person name="Abreu I."/>
            <person name="Carrasquinho I."/>
            <person name="Faro C."/>
            <person name="Guimaraes J.B."/>
            <person name="Mendonca D."/>
            <person name="Nobrega F."/>
            <person name="Rodrigues L."/>
            <person name="Saibo N.J.M."/>
            <person name="Varela M.C."/>
            <person name="Egas C."/>
            <person name="Matos J."/>
            <person name="Miguel C.M."/>
            <person name="Oliveira M.M."/>
            <person name="Ricardo C.P."/>
            <person name="Goncalves S."/>
        </authorList>
    </citation>
    <scope>NUCLEOTIDE SEQUENCE [LARGE SCALE GENOMIC DNA]</scope>
    <source>
        <strain evidence="4">cv. HL8</strain>
    </source>
</reference>
<dbReference type="Proteomes" id="UP000237347">
    <property type="component" value="Unassembled WGS sequence"/>
</dbReference>
<feature type="domain" description="Amidase" evidence="2">
    <location>
        <begin position="582"/>
        <end position="798"/>
    </location>
</feature>
<accession>A0AAW0MBQ4</accession>
<dbReference type="InterPro" id="IPR023631">
    <property type="entry name" value="Amidase_dom"/>
</dbReference>
<sequence length="1388" mass="149094">MRMEIKNPASLLFAPLISLLIITSNLISTTNGHEFTIEEASIEEIHRAFTENRLTSRHLVDFYLDRIEELNPLLRSVVEVNPDARDQADVADRERGVNGDRSMVAVLGELHGIPVLLKDTIASKDKLNTTAGSYALLGSVVARDAGVVEKLRKGGAVILGKASLTEWYSFRSLGHVPNGWCARAGQGVNPYVPTGNPCGSSSGSAISVAANMVAVSLASETHGSILCPADHNSVVGTINRTVSDAVYVLDVIAGFDPQDYEATKEAAKFVPVGGYKQFLNLNGLDGKRLGVVRNPFVSSLNKSSVIEEFERHLKTIRQRGATVVDNLEIANVDVILSSKRSGELTAMLAEFKVSFNDYLKDLISSPVRSLADIIAFNQNNPDLEKTKEYGQATFIASEKTSGIGEKERQAFELMENLSRNGFEKLMMENELDALVTPGTGAIPLLAIGGHPGITVPAGYDSGGMPFGICFGGIKGTEPKLIEIAYAFEQATMIRRPPFSKSFEMSNEVLFGRTNSTLSTARCNTLMAASSALSFSIFSSLILILLLTIPSGSCHQINFSIKEVTIHDLQLAFKQNKLTSRQLVEFYLKEIRRLNPILKGVIEMRYVKLIRLTKAKVPGSQSRLHGIPILLKDNIATKDKLNTTAGSFALLGSVVPRDAGVMSKLRKAGAVILGKASMGEWSHFRTARGPLAWSARGGQGKNPYTLGEPCGSSSGSSISVAANMVAVSLGTETDGSIICLASFNSVVGIKPTVGLTSRAGIIPISPRQDTVGYNAMTFQVLQLLYEMINEIDQYHFLSAEATNGIGKVEKAALSNLARLSKDGFEKLMTNNKLDALVTPSYYASSVLAIGGFPGVSVPAGYDSTGEPSGICFGGLKARCIALMAASSALSFSIFSSLILILLLTIPSGSCHQINFSIKEVTIHDLQLAFKQNKLTSRQLVEFYLKEIRKLNPILKRVIEVNPDVLCQADKADYERKAKVPGSQSRLHGIPILLKDNIATKDKLNTTAGSFALLGSVVPRDAGVVYKLRKAGAIILGKASLGEWSHFRTARGPLAWSALGGQGKNPYTLGEPCGSSSGSSISVAANMVAVSLGTETDGSIICPASFNSVVGIKPTVGLTSRAGVIPISPRQDTIGPICRTVSDAVHVLEAIAGIDNNDNATFTASRYTPSGGYGGKRLGTVRNPFFDFGNNTYLNQTFEQHLYTLRQRGAILVDHLEIANIGMILDYKASGEETALLAEFKISLNAYLKELVSSPVRTMADVIAFNNKNPELEMINEIDQDHFLSAEATKGIGKVEKAALSNLARLSKDGFEKLMTNNKLDALVTPSYYASSVLAIGGFPGVSVPAGYETTGEPFGICFGGLKGSEPKLIEIAYGFEQAKKIRRPPLFMP</sequence>
<feature type="domain" description="Amidase" evidence="2">
    <location>
        <begin position="59"/>
        <end position="236"/>
    </location>
</feature>
<dbReference type="InterPro" id="IPR036928">
    <property type="entry name" value="AS_sf"/>
</dbReference>
<feature type="domain" description="Amidase" evidence="2">
    <location>
        <begin position="938"/>
        <end position="1326"/>
    </location>
</feature>
<feature type="signal peptide" evidence="1">
    <location>
        <begin position="1"/>
        <end position="32"/>
    </location>
</feature>
<dbReference type="EMBL" id="PKMF04000005">
    <property type="protein sequence ID" value="KAK7860741.1"/>
    <property type="molecule type" value="Genomic_DNA"/>
</dbReference>
<dbReference type="Gene3D" id="3.90.1300.10">
    <property type="entry name" value="Amidase signature (AS) domain"/>
    <property type="match status" value="3"/>
</dbReference>
<gene>
    <name evidence="3" type="ORF">CFP56_033212</name>
</gene>
<evidence type="ECO:0000256" key="1">
    <source>
        <dbReference type="SAM" id="SignalP"/>
    </source>
</evidence>
<organism evidence="3 4">
    <name type="scientific">Quercus suber</name>
    <name type="common">Cork oak</name>
    <dbReference type="NCBI Taxonomy" id="58331"/>
    <lineage>
        <taxon>Eukaryota</taxon>
        <taxon>Viridiplantae</taxon>
        <taxon>Streptophyta</taxon>
        <taxon>Embryophyta</taxon>
        <taxon>Tracheophyta</taxon>
        <taxon>Spermatophyta</taxon>
        <taxon>Magnoliopsida</taxon>
        <taxon>eudicotyledons</taxon>
        <taxon>Gunneridae</taxon>
        <taxon>Pentapetalae</taxon>
        <taxon>rosids</taxon>
        <taxon>fabids</taxon>
        <taxon>Fagales</taxon>
        <taxon>Fagaceae</taxon>
        <taxon>Quercus</taxon>
    </lineage>
</organism>
<dbReference type="Pfam" id="PF01425">
    <property type="entry name" value="Amidase"/>
    <property type="match status" value="3"/>
</dbReference>